<dbReference type="RefSeq" id="WP_250584806.1">
    <property type="nucleotide sequence ID" value="NZ_JAKRVX010000004.1"/>
</dbReference>
<gene>
    <name evidence="4" type="ORF">AArcSt2_11625</name>
</gene>
<name>A0AAE3FZ77_9EURY</name>
<dbReference type="Proteomes" id="UP001203207">
    <property type="component" value="Unassembled WGS sequence"/>
</dbReference>
<evidence type="ECO:0000313" key="5">
    <source>
        <dbReference type="Proteomes" id="UP001203207"/>
    </source>
</evidence>
<dbReference type="PANTHER" id="PTHR11365:SF23">
    <property type="entry name" value="HYPOTHETICAL 5-OXOPROLINASE (EUROFUNG)-RELATED"/>
    <property type="match status" value="1"/>
</dbReference>
<dbReference type="InterPro" id="IPR049517">
    <property type="entry name" value="ACX-like_C"/>
</dbReference>
<dbReference type="GO" id="GO:0017168">
    <property type="term" value="F:5-oxoprolinase (ATP-hydrolyzing) activity"/>
    <property type="evidence" value="ECO:0007669"/>
    <property type="project" value="TreeGrafter"/>
</dbReference>
<dbReference type="SUPFAM" id="SSF53067">
    <property type="entry name" value="Actin-like ATPase domain"/>
    <property type="match status" value="1"/>
</dbReference>
<dbReference type="Pfam" id="PF05378">
    <property type="entry name" value="Hydant_A_N"/>
    <property type="match status" value="1"/>
</dbReference>
<dbReference type="InterPro" id="IPR043129">
    <property type="entry name" value="ATPase_NBD"/>
</dbReference>
<feature type="domain" description="Hydantoinase/oxoprolinase N-terminal" evidence="2">
    <location>
        <begin position="7"/>
        <end position="181"/>
    </location>
</feature>
<dbReference type="InterPro" id="IPR002821">
    <property type="entry name" value="Hydantoinase_A"/>
</dbReference>
<dbReference type="Pfam" id="PF19278">
    <property type="entry name" value="Hydant_A_C"/>
    <property type="match status" value="1"/>
</dbReference>
<proteinExistence type="predicted"/>
<dbReference type="EMBL" id="JAKRVX010000004">
    <property type="protein sequence ID" value="MCL9817595.1"/>
    <property type="molecule type" value="Genomic_DNA"/>
</dbReference>
<evidence type="ECO:0000259" key="1">
    <source>
        <dbReference type="Pfam" id="PF01968"/>
    </source>
</evidence>
<feature type="domain" description="Hydantoinase A/oxoprolinase" evidence="1">
    <location>
        <begin position="201"/>
        <end position="484"/>
    </location>
</feature>
<accession>A0AAE3FZ77</accession>
<reference evidence="4" key="2">
    <citation type="submission" date="2022-02" db="EMBL/GenBank/DDBJ databases">
        <authorList>
            <person name="Elcheninov A.G."/>
            <person name="Sorokin D.Y."/>
            <person name="Kublanov I.V."/>
        </authorList>
    </citation>
    <scope>NUCLEOTIDE SEQUENCE</scope>
    <source>
        <strain evidence="4">AArc-St2</strain>
    </source>
</reference>
<dbReference type="GO" id="GO:0005829">
    <property type="term" value="C:cytosol"/>
    <property type="evidence" value="ECO:0007669"/>
    <property type="project" value="TreeGrafter"/>
</dbReference>
<reference evidence="4" key="1">
    <citation type="journal article" date="2022" name="Syst. Appl. Microbiol.">
        <title>Natronocalculus amylovorans gen. nov., sp. nov., and Natranaeroarchaeum aerophilus sp. nov., dominant culturable amylolytic natronoarchaea from hypersaline soda lakes in southwestern Siberia.</title>
        <authorList>
            <person name="Sorokin D.Y."/>
            <person name="Elcheninov A.G."/>
            <person name="Khizhniak T.V."/>
            <person name="Koenen M."/>
            <person name="Bale N.J."/>
            <person name="Damste J.S.S."/>
            <person name="Kublanov I.V."/>
        </authorList>
    </citation>
    <scope>NUCLEOTIDE SEQUENCE</scope>
    <source>
        <strain evidence="4">AArc-St2</strain>
    </source>
</reference>
<dbReference type="AlphaFoldDB" id="A0AAE3FZ77"/>
<feature type="domain" description="Acetophenone carboxylase-like C-terminal" evidence="3">
    <location>
        <begin position="599"/>
        <end position="661"/>
    </location>
</feature>
<comment type="caution">
    <text evidence="4">The sequence shown here is derived from an EMBL/GenBank/DDBJ whole genome shotgun (WGS) entry which is preliminary data.</text>
</comment>
<dbReference type="InterPro" id="IPR045079">
    <property type="entry name" value="Oxoprolinase-like"/>
</dbReference>
<evidence type="ECO:0000259" key="3">
    <source>
        <dbReference type="Pfam" id="PF19278"/>
    </source>
</evidence>
<sequence>MNTRRVRVGVDVGGTFTDAVLHTETAVFTAKVPTTAEQSSGVLNAIDAVCAKADIEPDEIDSFVHAMTVSVNALLENDGAKTALLTTAGFEDVLAIGRQSRPSLYDLSVQKPPVLIPRSRRIGVTERATIDGIETAVDPDEIESIVDTLTETGVESVAISFLHAYAHPENEQRTAALLREKLDIPVSASHEILSAFREYERTATTAVDAYVAPAIDRYLGSLSKTATERGIQRPRIMQANGGIAAVETVRETPVTTVLSGPAAGVVGANTNTPPGTDVVTFDMGGTSTDVSLIRDGTTEMTTAATINNQPISIPMVDIHTVGAGGGSIGWIDDGSALRVGPRSAGAEPGPACYGHGGVEPTVTDANVVLGYLGTQSTVGESLSLDRSAAETAVDQLVDAAQLDTRLEAAFGIHRIANANMTRAIRSITVEEGHDPRSFELVAFGGAGPVHAAALASSLGIQTVRIPYASGVLSAYGLLAADEKHTAVKTVREPLDSVSPSTIAAVLESLTTNVVSRLDSQFDPSDDRVTVTHTGALRYRGQSFELPVELPDPFDRPVIADRFHTAHERAHGYQLSDPIEIVTVRSTLIGRRDPISIPYSPDGTPFTGTRSAYFDGEFRETSVYRRNSVSPETDITGPAVIESAETTIVVPPQWGASTTTDGTIVLSMEGSQ</sequence>
<evidence type="ECO:0000313" key="4">
    <source>
        <dbReference type="EMBL" id="MCL9817595.1"/>
    </source>
</evidence>
<dbReference type="Gene3D" id="3.30.420.40">
    <property type="match status" value="1"/>
</dbReference>
<dbReference type="GO" id="GO:0006749">
    <property type="term" value="P:glutathione metabolic process"/>
    <property type="evidence" value="ECO:0007669"/>
    <property type="project" value="TreeGrafter"/>
</dbReference>
<evidence type="ECO:0000259" key="2">
    <source>
        <dbReference type="Pfam" id="PF05378"/>
    </source>
</evidence>
<organism evidence="4 5">
    <name type="scientific">Natronocalculus amylovorans</name>
    <dbReference type="NCBI Taxonomy" id="2917812"/>
    <lineage>
        <taxon>Archaea</taxon>
        <taxon>Methanobacteriati</taxon>
        <taxon>Methanobacteriota</taxon>
        <taxon>Stenosarchaea group</taxon>
        <taxon>Halobacteria</taxon>
        <taxon>Halobacteriales</taxon>
        <taxon>Haloferacaceae</taxon>
        <taxon>Natronocalculus</taxon>
    </lineage>
</organism>
<dbReference type="Pfam" id="PF01968">
    <property type="entry name" value="Hydantoinase_A"/>
    <property type="match status" value="1"/>
</dbReference>
<dbReference type="InterPro" id="IPR008040">
    <property type="entry name" value="Hydant_A_N"/>
</dbReference>
<dbReference type="PANTHER" id="PTHR11365">
    <property type="entry name" value="5-OXOPROLINASE RELATED"/>
    <property type="match status" value="1"/>
</dbReference>
<keyword evidence="5" id="KW-1185">Reference proteome</keyword>
<protein>
    <submittedName>
        <fullName evidence="4">Hydantoinase/oxoprolinase family protein</fullName>
    </submittedName>
</protein>